<evidence type="ECO:0000313" key="17">
    <source>
        <dbReference type="Ensembl" id="ENSMMOP00000014560.1"/>
    </source>
</evidence>
<keyword evidence="4" id="KW-0716">Sensory transduction</keyword>
<dbReference type="GO" id="GO:0005222">
    <property type="term" value="F:intracellularly cAMP-activated cation channel activity"/>
    <property type="evidence" value="ECO:0007669"/>
    <property type="project" value="TreeGrafter"/>
</dbReference>
<dbReference type="Gene3D" id="1.20.5.300">
    <property type="match status" value="1"/>
</dbReference>
<evidence type="ECO:0000256" key="9">
    <source>
        <dbReference type="ARBA" id="ARBA00023136"/>
    </source>
</evidence>
<dbReference type="PANTHER" id="PTHR45638">
    <property type="entry name" value="CYCLIC NUCLEOTIDE-GATED CATION CHANNEL SUBUNIT A"/>
    <property type="match status" value="1"/>
</dbReference>
<keyword evidence="13" id="KW-0844">Vision</keyword>
<dbReference type="InterPro" id="IPR000595">
    <property type="entry name" value="cNMP-bd_dom"/>
</dbReference>
<dbReference type="PANTHER" id="PTHR45638:SF9">
    <property type="entry name" value="CYCLIC NUCLEOTIDE-GATED CHANNEL ROD PHOTORECEPTOR SUBUNIT ALPHA"/>
    <property type="match status" value="1"/>
</dbReference>
<dbReference type="STRING" id="94237.ENSMMOP00000014560"/>
<sequence>ITVPVMYNWTLIIARACFEELQTDYVVYWFFLDFLSDLLYIADMVFRTRTGYLEQGLLVKDKEKLRERYVKSFQFKLDLVSMVPTDVLYLVLGLRYPEIRLNKLLRFNRMLEFFQRTETRTNYPNMLRISNLVMYIVIIIHWNACLYFSFSKAIGFGADRFVYPNPSDPEFGRLVRKYAYSMYWSTLTLTTIGETPPPVENSEYFFVVTDFLVGVLIFATIVGNVGSMITNMNAARADFQARIDAIKQYMSFRKVTKDLEKRVIKWFDFLWTNKKAVDEREVLKYLPDKLRAEIAINVHLDTLKKVSGCPPVRIFADCEAGLLVELVLKLQPQVYSPGDYICKKGDIGREMYIIKEGKLAVVADDGVTQFVVLSDGSYFGEISILAIKGSKAGNRRTANIRSIGYSDLFCLSKDDLMEALTEYPDAKALLEEKGRQILMKDGLLDLEGPDPKEMEEKVERMTSMLDALQTRYGRLLAEHEATHSKLKHRVTRLEKRLAPAPGDAPPPTTPEKSKEEEKK</sequence>
<keyword evidence="9 15" id="KW-0472">Membrane</keyword>
<dbReference type="InterPro" id="IPR005821">
    <property type="entry name" value="Ion_trans_dom"/>
</dbReference>
<dbReference type="InterPro" id="IPR018488">
    <property type="entry name" value="cNMP-bd_CS"/>
</dbReference>
<dbReference type="InterPro" id="IPR014710">
    <property type="entry name" value="RmlC-like_jellyroll"/>
</dbReference>
<evidence type="ECO:0000256" key="3">
    <source>
        <dbReference type="ARBA" id="ARBA00022566"/>
    </source>
</evidence>
<evidence type="ECO:0000256" key="2">
    <source>
        <dbReference type="ARBA" id="ARBA00022448"/>
    </source>
</evidence>
<dbReference type="Proteomes" id="UP000261620">
    <property type="component" value="Unplaced"/>
</dbReference>
<dbReference type="InterPro" id="IPR032406">
    <property type="entry name" value="CLZ_dom"/>
</dbReference>
<keyword evidence="5 15" id="KW-0812">Transmembrane</keyword>
<evidence type="ECO:0000256" key="11">
    <source>
        <dbReference type="ARBA" id="ARBA00023286"/>
    </source>
</evidence>
<keyword evidence="10" id="KW-0114">cAMP</keyword>
<dbReference type="SUPFAM" id="SSF81324">
    <property type="entry name" value="Voltage-gated potassium channels"/>
    <property type="match status" value="1"/>
</dbReference>
<dbReference type="Ensembl" id="ENSMMOT00000014795.1">
    <property type="protein sequence ID" value="ENSMMOP00000014560.1"/>
    <property type="gene ID" value="ENSMMOG00000011138.1"/>
</dbReference>
<feature type="transmembrane region" description="Helical" evidence="15">
    <location>
        <begin position="26"/>
        <end position="46"/>
    </location>
</feature>
<dbReference type="GO" id="GO:0030553">
    <property type="term" value="F:cGMP binding"/>
    <property type="evidence" value="ECO:0007669"/>
    <property type="project" value="TreeGrafter"/>
</dbReference>
<comment type="subcellular location">
    <subcellularLocation>
        <location evidence="1">Membrane</location>
        <topology evidence="1">Multi-pass membrane protein</topology>
    </subcellularLocation>
</comment>
<dbReference type="SUPFAM" id="SSF51206">
    <property type="entry name" value="cAMP-binding domain-like"/>
    <property type="match status" value="1"/>
</dbReference>
<dbReference type="Gene3D" id="1.10.287.630">
    <property type="entry name" value="Helix hairpin bin"/>
    <property type="match status" value="1"/>
</dbReference>
<dbReference type="GO" id="GO:0030552">
    <property type="term" value="F:cAMP binding"/>
    <property type="evidence" value="ECO:0007669"/>
    <property type="project" value="UniProtKB-KW"/>
</dbReference>
<evidence type="ECO:0000313" key="18">
    <source>
        <dbReference type="Proteomes" id="UP000261620"/>
    </source>
</evidence>
<dbReference type="GO" id="GO:0007601">
    <property type="term" value="P:visual perception"/>
    <property type="evidence" value="ECO:0007669"/>
    <property type="project" value="UniProtKB-KW"/>
</dbReference>
<keyword evidence="8" id="KW-0406">Ion transport</keyword>
<dbReference type="FunFam" id="1.10.287.70:FF:000030">
    <property type="entry name" value="Cyclic nucleotide-gated channel alpha 3"/>
    <property type="match status" value="1"/>
</dbReference>
<dbReference type="Pfam" id="PF00027">
    <property type="entry name" value="cNMP_binding"/>
    <property type="match status" value="1"/>
</dbReference>
<dbReference type="SMART" id="SM00100">
    <property type="entry name" value="cNMP"/>
    <property type="match status" value="1"/>
</dbReference>
<dbReference type="PROSITE" id="PS50042">
    <property type="entry name" value="CNMP_BINDING_3"/>
    <property type="match status" value="1"/>
</dbReference>
<keyword evidence="3" id="KW-0116">cAMP-binding</keyword>
<keyword evidence="11" id="KW-1071">Ligand-gated ion channel</keyword>
<dbReference type="GO" id="GO:0044877">
    <property type="term" value="F:protein-containing complex binding"/>
    <property type="evidence" value="ECO:0007669"/>
    <property type="project" value="TreeGrafter"/>
</dbReference>
<dbReference type="CDD" id="cd00038">
    <property type="entry name" value="CAP_ED"/>
    <property type="match status" value="1"/>
</dbReference>
<feature type="transmembrane region" description="Helical" evidence="15">
    <location>
        <begin position="132"/>
        <end position="150"/>
    </location>
</feature>
<feature type="region of interest" description="Disordered" evidence="14">
    <location>
        <begin position="481"/>
        <end position="519"/>
    </location>
</feature>
<evidence type="ECO:0000256" key="14">
    <source>
        <dbReference type="SAM" id="MobiDB-lite"/>
    </source>
</evidence>
<dbReference type="FunFam" id="2.60.120.10:FF:000002">
    <property type="entry name" value="Cyclic nucleotide gated channel alpha 1a"/>
    <property type="match status" value="1"/>
</dbReference>
<name>A0A3Q4B8Z7_MOLML</name>
<dbReference type="FunFam" id="1.10.287.630:FF:000001">
    <property type="entry name" value="Cyclic nucleotide-gated channel alpha 3"/>
    <property type="match status" value="1"/>
</dbReference>
<evidence type="ECO:0000256" key="10">
    <source>
        <dbReference type="ARBA" id="ARBA00023149"/>
    </source>
</evidence>
<evidence type="ECO:0000256" key="1">
    <source>
        <dbReference type="ARBA" id="ARBA00004141"/>
    </source>
</evidence>
<evidence type="ECO:0000256" key="5">
    <source>
        <dbReference type="ARBA" id="ARBA00022692"/>
    </source>
</evidence>
<organism evidence="17 18">
    <name type="scientific">Mola mola</name>
    <name type="common">Ocean sunfish</name>
    <name type="synonym">Tetraodon mola</name>
    <dbReference type="NCBI Taxonomy" id="94237"/>
    <lineage>
        <taxon>Eukaryota</taxon>
        <taxon>Metazoa</taxon>
        <taxon>Chordata</taxon>
        <taxon>Craniata</taxon>
        <taxon>Vertebrata</taxon>
        <taxon>Euteleostomi</taxon>
        <taxon>Actinopterygii</taxon>
        <taxon>Neopterygii</taxon>
        <taxon>Teleostei</taxon>
        <taxon>Neoteleostei</taxon>
        <taxon>Acanthomorphata</taxon>
        <taxon>Eupercaria</taxon>
        <taxon>Tetraodontiformes</taxon>
        <taxon>Molidae</taxon>
        <taxon>Mola</taxon>
    </lineage>
</organism>
<keyword evidence="18" id="KW-1185">Reference proteome</keyword>
<reference evidence="17" key="2">
    <citation type="submission" date="2025-09" db="UniProtKB">
        <authorList>
            <consortium name="Ensembl"/>
        </authorList>
    </citation>
    <scope>IDENTIFICATION</scope>
</reference>
<evidence type="ECO:0000256" key="13">
    <source>
        <dbReference type="ARBA" id="ARBA00023305"/>
    </source>
</evidence>
<feature type="transmembrane region" description="Helical" evidence="15">
    <location>
        <begin position="204"/>
        <end position="226"/>
    </location>
</feature>
<evidence type="ECO:0000259" key="16">
    <source>
        <dbReference type="PROSITE" id="PS50042"/>
    </source>
</evidence>
<keyword evidence="7 15" id="KW-1133">Transmembrane helix</keyword>
<keyword evidence="2" id="KW-0813">Transport</keyword>
<dbReference type="AlphaFoldDB" id="A0A3Q4B8Z7"/>
<evidence type="ECO:0000256" key="6">
    <source>
        <dbReference type="ARBA" id="ARBA00022741"/>
    </source>
</evidence>
<dbReference type="Pfam" id="PF00520">
    <property type="entry name" value="Ion_trans"/>
    <property type="match status" value="1"/>
</dbReference>
<protein>
    <recommendedName>
        <fullName evidence="16">Cyclic nucleotide-binding domain-containing protein</fullName>
    </recommendedName>
</protein>
<accession>A0A3Q4B8Z7</accession>
<dbReference type="Pfam" id="PF16526">
    <property type="entry name" value="CLZ"/>
    <property type="match status" value="1"/>
</dbReference>
<dbReference type="Gene3D" id="2.60.120.10">
    <property type="entry name" value="Jelly Rolls"/>
    <property type="match status" value="1"/>
</dbReference>
<evidence type="ECO:0000256" key="15">
    <source>
        <dbReference type="SAM" id="Phobius"/>
    </source>
</evidence>
<evidence type="ECO:0000256" key="4">
    <source>
        <dbReference type="ARBA" id="ARBA00022606"/>
    </source>
</evidence>
<keyword evidence="12" id="KW-0407">Ion channel</keyword>
<dbReference type="InterPro" id="IPR018490">
    <property type="entry name" value="cNMP-bd_dom_sf"/>
</dbReference>
<keyword evidence="6" id="KW-0547">Nucleotide-binding</keyword>
<evidence type="ECO:0000256" key="8">
    <source>
        <dbReference type="ARBA" id="ARBA00023065"/>
    </source>
</evidence>
<dbReference type="InterPro" id="IPR050866">
    <property type="entry name" value="CNG_cation_channel"/>
</dbReference>
<dbReference type="PROSITE" id="PS00889">
    <property type="entry name" value="CNMP_BINDING_2"/>
    <property type="match status" value="1"/>
</dbReference>
<dbReference type="GO" id="GO:0005886">
    <property type="term" value="C:plasma membrane"/>
    <property type="evidence" value="ECO:0007669"/>
    <property type="project" value="TreeGrafter"/>
</dbReference>
<proteinExistence type="predicted"/>
<dbReference type="GO" id="GO:0017071">
    <property type="term" value="C:intracellular cyclic nucleotide activated cation channel complex"/>
    <property type="evidence" value="ECO:0007669"/>
    <property type="project" value="TreeGrafter"/>
</dbReference>
<dbReference type="FunFam" id="1.20.5.300:FF:000002">
    <property type="entry name" value="Cyclic nucleotide-gated channel alpha 3"/>
    <property type="match status" value="1"/>
</dbReference>
<reference evidence="17" key="1">
    <citation type="submission" date="2025-08" db="UniProtKB">
        <authorList>
            <consortium name="Ensembl"/>
        </authorList>
    </citation>
    <scope>IDENTIFICATION</scope>
</reference>
<evidence type="ECO:0000256" key="7">
    <source>
        <dbReference type="ARBA" id="ARBA00022989"/>
    </source>
</evidence>
<dbReference type="OMA" id="ECEPQTR"/>
<evidence type="ECO:0000256" key="12">
    <source>
        <dbReference type="ARBA" id="ARBA00023303"/>
    </source>
</evidence>
<dbReference type="PROSITE" id="PS00888">
    <property type="entry name" value="CNMP_BINDING_1"/>
    <property type="match status" value="1"/>
</dbReference>
<feature type="domain" description="Cyclic nucleotide-binding" evidence="16">
    <location>
        <begin position="314"/>
        <end position="420"/>
    </location>
</feature>
<dbReference type="Gene3D" id="1.10.287.70">
    <property type="match status" value="1"/>
</dbReference>
<dbReference type="GO" id="GO:0005223">
    <property type="term" value="F:intracellularly cGMP-activated cation channel activity"/>
    <property type="evidence" value="ECO:0007669"/>
    <property type="project" value="TreeGrafter"/>
</dbReference>